<dbReference type="HAMAP" id="MF_01347">
    <property type="entry name" value="ATP_synth_beta_bact"/>
    <property type="match status" value="1"/>
</dbReference>
<sequence>MKTGKISSIIGAVVDVRFEGEVPDIRTALEVKNGKDTLVLEVAQQLGNGVVRTVAMSATDGLQRGLEVVNTCSPITVPVGPETLGRMFDVNGNVIDGMAEIKTDKRYPIHRSAPDFKDQSTEVEVFETGIKVIDLICPILKGGKSGLFGGAGVGKTVLIQEMIHNLAKEHGGYSVFAGVGERTREGNDLYHEMKESGVLDKTVLTFGQMNEPPGARARVALSGLAMAEYFRDEENRDVLMFIDNIFRFTQAGSEVSSLLGRIPSAVGYQPNLATEMGELQERITSTNKGSITSIQAVYVPADDLSDPAPATTFGHLDSTVVLSRSLAELAIYPAVDPLDSNSNILDPNIVGQEHYDTARGVQKVLQRYKDLQDIIAILGMDELSDEDKLTVARARKIQKFLSQPFSVAEQFTGSPGKYASIKDTVRGFKEILEGKHDDKPEQAFYMKGTIDEVTK</sequence>
<evidence type="ECO:0000313" key="14">
    <source>
        <dbReference type="Proteomes" id="UP000230251"/>
    </source>
</evidence>
<dbReference type="Gene3D" id="3.40.50.300">
    <property type="entry name" value="P-loop containing nucleotide triphosphate hydrolases"/>
    <property type="match status" value="1"/>
</dbReference>
<dbReference type="PROSITE" id="PS00152">
    <property type="entry name" value="ATPASE_ALPHA_BETA"/>
    <property type="match status" value="1"/>
</dbReference>
<dbReference type="InterPro" id="IPR024034">
    <property type="entry name" value="ATPase_F1/V1_b/a_C"/>
</dbReference>
<evidence type="ECO:0000313" key="13">
    <source>
        <dbReference type="EMBL" id="PJC24505.1"/>
    </source>
</evidence>
<evidence type="ECO:0000256" key="5">
    <source>
        <dbReference type="ARBA" id="ARBA00022840"/>
    </source>
</evidence>
<evidence type="ECO:0000259" key="12">
    <source>
        <dbReference type="SMART" id="SM00382"/>
    </source>
</evidence>
<evidence type="ECO:0000256" key="7">
    <source>
        <dbReference type="ARBA" id="ARBA00023065"/>
    </source>
</evidence>
<dbReference type="CDD" id="cd01133">
    <property type="entry name" value="F1-ATPase_beta_CD"/>
    <property type="match status" value="1"/>
</dbReference>
<comment type="catalytic activity">
    <reaction evidence="11">
        <text>ATP + H2O + 4 H(+)(in) = ADP + phosphate + 5 H(+)(out)</text>
        <dbReference type="Rhea" id="RHEA:57720"/>
        <dbReference type="ChEBI" id="CHEBI:15377"/>
        <dbReference type="ChEBI" id="CHEBI:15378"/>
        <dbReference type="ChEBI" id="CHEBI:30616"/>
        <dbReference type="ChEBI" id="CHEBI:43474"/>
        <dbReference type="ChEBI" id="CHEBI:456216"/>
        <dbReference type="EC" id="7.1.2.2"/>
    </reaction>
</comment>
<keyword evidence="6 11" id="KW-1278">Translocase</keyword>
<evidence type="ECO:0000256" key="10">
    <source>
        <dbReference type="ARBA" id="ARBA00023310"/>
    </source>
</evidence>
<evidence type="ECO:0000256" key="4">
    <source>
        <dbReference type="ARBA" id="ARBA00022741"/>
    </source>
</evidence>
<dbReference type="GO" id="GO:0046933">
    <property type="term" value="F:proton-transporting ATP synthase activity, rotational mechanism"/>
    <property type="evidence" value="ECO:0007669"/>
    <property type="project" value="UniProtKB-UniRule"/>
</dbReference>
<dbReference type="AlphaFoldDB" id="A0A2M8EP38"/>
<keyword evidence="7 11" id="KW-0406">Ion transport</keyword>
<proteinExistence type="inferred from homology"/>
<feature type="binding site" evidence="11">
    <location>
        <begin position="149"/>
        <end position="156"/>
    </location>
    <ligand>
        <name>ATP</name>
        <dbReference type="ChEBI" id="CHEBI:30616"/>
    </ligand>
</feature>
<dbReference type="InterPro" id="IPR050053">
    <property type="entry name" value="ATPase_alpha/beta_chains"/>
</dbReference>
<gene>
    <name evidence="11 13" type="primary">atpD</name>
    <name evidence="13" type="ORF">CO057_02465</name>
</gene>
<dbReference type="NCBIfam" id="TIGR01039">
    <property type="entry name" value="atpD"/>
    <property type="match status" value="1"/>
</dbReference>
<reference evidence="14" key="1">
    <citation type="submission" date="2017-09" db="EMBL/GenBank/DDBJ databases">
        <title>Depth-based differentiation of microbial function through sediment-hosted aquifers and enrichment of novel symbionts in the deep terrestrial subsurface.</title>
        <authorList>
            <person name="Probst A.J."/>
            <person name="Ladd B."/>
            <person name="Jarett J.K."/>
            <person name="Geller-Mcgrath D.E."/>
            <person name="Sieber C.M.K."/>
            <person name="Emerson J.B."/>
            <person name="Anantharaman K."/>
            <person name="Thomas B.C."/>
            <person name="Malmstrom R."/>
            <person name="Stieglmeier M."/>
            <person name="Klingl A."/>
            <person name="Woyke T."/>
            <person name="Ryan C.M."/>
            <person name="Banfield J.F."/>
        </authorList>
    </citation>
    <scope>NUCLEOTIDE SEQUENCE [LARGE SCALE GENOMIC DNA]</scope>
</reference>
<dbReference type="InterPro" id="IPR000194">
    <property type="entry name" value="ATPase_F1/V1/A1_a/bsu_nucl-bd"/>
</dbReference>
<dbReference type="Pfam" id="PF22919">
    <property type="entry name" value="ATP-synt_VA_C"/>
    <property type="match status" value="1"/>
</dbReference>
<dbReference type="Gene3D" id="2.40.10.170">
    <property type="match status" value="1"/>
</dbReference>
<dbReference type="CDD" id="cd18110">
    <property type="entry name" value="ATP-synt_F1_beta_C"/>
    <property type="match status" value="1"/>
</dbReference>
<dbReference type="InterPro" id="IPR004100">
    <property type="entry name" value="ATPase_F1/V1/A1_a/bsu_N"/>
</dbReference>
<dbReference type="Proteomes" id="UP000230251">
    <property type="component" value="Unassembled WGS sequence"/>
</dbReference>
<evidence type="ECO:0000256" key="6">
    <source>
        <dbReference type="ARBA" id="ARBA00022967"/>
    </source>
</evidence>
<comment type="subcellular location">
    <subcellularLocation>
        <location evidence="11">Cell membrane</location>
        <topology evidence="11">Peripheral membrane protein</topology>
    </subcellularLocation>
    <subcellularLocation>
        <location evidence="1">Membrane</location>
        <topology evidence="1">Peripheral membrane protein</topology>
    </subcellularLocation>
</comment>
<keyword evidence="4 11" id="KW-0547">Nucleotide-binding</keyword>
<dbReference type="CDD" id="cd18115">
    <property type="entry name" value="ATP-synt_F1_beta_N"/>
    <property type="match status" value="1"/>
</dbReference>
<evidence type="ECO:0000256" key="9">
    <source>
        <dbReference type="ARBA" id="ARBA00023196"/>
    </source>
</evidence>
<keyword evidence="5 11" id="KW-0067">ATP-binding</keyword>
<dbReference type="SUPFAM" id="SSF50615">
    <property type="entry name" value="N-terminal domain of alpha and beta subunits of F1 ATP synthase"/>
    <property type="match status" value="1"/>
</dbReference>
<keyword evidence="11" id="KW-1003">Cell membrane</keyword>
<dbReference type="InterPro" id="IPR005722">
    <property type="entry name" value="ATP_synth_F1_bsu"/>
</dbReference>
<dbReference type="SMART" id="SM00382">
    <property type="entry name" value="AAA"/>
    <property type="match status" value="1"/>
</dbReference>
<keyword evidence="3 11" id="KW-0813">Transport</keyword>
<keyword evidence="11" id="KW-0375">Hydrogen ion transport</keyword>
<keyword evidence="9 11" id="KW-0139">CF(1)</keyword>
<accession>A0A2M8EP38</accession>
<dbReference type="SUPFAM" id="SSF47917">
    <property type="entry name" value="C-terminal domain of alpha and beta subunits of F1 ATP synthase"/>
    <property type="match status" value="1"/>
</dbReference>
<dbReference type="GO" id="GO:0005886">
    <property type="term" value="C:plasma membrane"/>
    <property type="evidence" value="ECO:0007669"/>
    <property type="project" value="UniProtKB-SubCell"/>
</dbReference>
<comment type="similarity">
    <text evidence="2 11">Belongs to the ATPase alpha/beta chains family.</text>
</comment>
<dbReference type="PANTHER" id="PTHR15184">
    <property type="entry name" value="ATP SYNTHASE"/>
    <property type="match status" value="1"/>
</dbReference>
<dbReference type="PANTHER" id="PTHR15184:SF71">
    <property type="entry name" value="ATP SYNTHASE SUBUNIT BETA, MITOCHONDRIAL"/>
    <property type="match status" value="1"/>
</dbReference>
<dbReference type="InterPro" id="IPR036121">
    <property type="entry name" value="ATPase_F1/V1/A1_a/bsu_N_sf"/>
</dbReference>
<dbReference type="Pfam" id="PF00006">
    <property type="entry name" value="ATP-synt_ab"/>
    <property type="match status" value="1"/>
</dbReference>
<organism evidence="13 14">
    <name type="scientific">Candidatus Uhrbacteria bacterium CG_4_9_14_0_2_um_filter_41_50</name>
    <dbReference type="NCBI Taxonomy" id="1975031"/>
    <lineage>
        <taxon>Bacteria</taxon>
        <taxon>Candidatus Uhriibacteriota</taxon>
    </lineage>
</organism>
<protein>
    <recommendedName>
        <fullName evidence="11">ATP synthase subunit beta</fullName>
        <ecNumber evidence="11">7.1.2.2</ecNumber>
    </recommendedName>
    <alternativeName>
        <fullName evidence="11">ATP synthase F1 sector subunit beta</fullName>
    </alternativeName>
    <alternativeName>
        <fullName evidence="11">F-ATPase subunit beta</fullName>
    </alternativeName>
</protein>
<evidence type="ECO:0000256" key="3">
    <source>
        <dbReference type="ARBA" id="ARBA00022448"/>
    </source>
</evidence>
<evidence type="ECO:0000256" key="11">
    <source>
        <dbReference type="HAMAP-Rule" id="MF_01347"/>
    </source>
</evidence>
<dbReference type="Gene3D" id="1.10.1140.10">
    <property type="entry name" value="Bovine Mitochondrial F1-atpase, Atp Synthase Beta Chain, Chain D, domain 3"/>
    <property type="match status" value="1"/>
</dbReference>
<name>A0A2M8EP38_9BACT</name>
<evidence type="ECO:0000256" key="2">
    <source>
        <dbReference type="ARBA" id="ARBA00008936"/>
    </source>
</evidence>
<dbReference type="EC" id="7.1.2.2" evidence="11"/>
<dbReference type="EMBL" id="PFSI01000036">
    <property type="protein sequence ID" value="PJC24505.1"/>
    <property type="molecule type" value="Genomic_DNA"/>
</dbReference>
<dbReference type="GO" id="GO:0005524">
    <property type="term" value="F:ATP binding"/>
    <property type="evidence" value="ECO:0007669"/>
    <property type="project" value="UniProtKB-UniRule"/>
</dbReference>
<dbReference type="InterPro" id="IPR027417">
    <property type="entry name" value="P-loop_NTPase"/>
</dbReference>
<dbReference type="InterPro" id="IPR003593">
    <property type="entry name" value="AAA+_ATPase"/>
</dbReference>
<evidence type="ECO:0000256" key="8">
    <source>
        <dbReference type="ARBA" id="ARBA00023136"/>
    </source>
</evidence>
<dbReference type="FunFam" id="3.40.50.300:FF:000004">
    <property type="entry name" value="ATP synthase subunit beta"/>
    <property type="match status" value="1"/>
</dbReference>
<dbReference type="InterPro" id="IPR020003">
    <property type="entry name" value="ATPase_a/bsu_AS"/>
</dbReference>
<dbReference type="FunFam" id="1.10.1140.10:FF:000001">
    <property type="entry name" value="ATP synthase subunit beta"/>
    <property type="match status" value="1"/>
</dbReference>
<comment type="function">
    <text evidence="11">Produces ATP from ADP in the presence of a proton gradient across the membrane. The catalytic sites are hosted primarily by the beta subunits.</text>
</comment>
<dbReference type="SUPFAM" id="SSF52540">
    <property type="entry name" value="P-loop containing nucleoside triphosphate hydrolases"/>
    <property type="match status" value="1"/>
</dbReference>
<feature type="domain" description="AAA+ ATPase" evidence="12">
    <location>
        <begin position="141"/>
        <end position="326"/>
    </location>
</feature>
<dbReference type="GO" id="GO:0045259">
    <property type="term" value="C:proton-transporting ATP synthase complex"/>
    <property type="evidence" value="ECO:0007669"/>
    <property type="project" value="UniProtKB-KW"/>
</dbReference>
<keyword evidence="8 11" id="KW-0472">Membrane</keyword>
<dbReference type="Pfam" id="PF02874">
    <property type="entry name" value="ATP-synt_ab_N"/>
    <property type="match status" value="1"/>
</dbReference>
<comment type="caution">
    <text evidence="13">The sequence shown here is derived from an EMBL/GenBank/DDBJ whole genome shotgun (WGS) entry which is preliminary data.</text>
</comment>
<evidence type="ECO:0000256" key="1">
    <source>
        <dbReference type="ARBA" id="ARBA00004170"/>
    </source>
</evidence>
<dbReference type="InterPro" id="IPR055190">
    <property type="entry name" value="ATP-synt_VA_C"/>
</dbReference>
<keyword evidence="10 11" id="KW-0066">ATP synthesis</keyword>